<evidence type="ECO:0000313" key="3">
    <source>
        <dbReference type="EMBL" id="CAK9187870.1"/>
    </source>
</evidence>
<protein>
    <recommendedName>
        <fullName evidence="5">Transmembrane protein</fullName>
    </recommendedName>
</protein>
<accession>A0ABC8V3F6</accession>
<sequence length="175" mass="19100">MATISRISLCPPPLFSIFNPKTLYSLNAHSSSLSFTSPPPLPAALPPKRNQSTPIIAVCSKSTKFWRISAISGDFLLSEADPIENSEQIVSTNDDGVSYVISVLLLIAFVGLSILTVGVIYIAVTDFLQKRERDKFEKEEAGKKKSAKKGKVRTRARAGPRGFGQKIDDEDEDAD</sequence>
<dbReference type="EMBL" id="CAUOFW020010191">
    <property type="protein sequence ID" value="CAK9187870.1"/>
    <property type="molecule type" value="Genomic_DNA"/>
</dbReference>
<keyword evidence="4" id="KW-1185">Reference proteome</keyword>
<name>A0ABC8V3F6_9AQUA</name>
<keyword evidence="2" id="KW-0812">Transmembrane</keyword>
<keyword evidence="2" id="KW-0472">Membrane</keyword>
<evidence type="ECO:0008006" key="5">
    <source>
        <dbReference type="Google" id="ProtNLM"/>
    </source>
</evidence>
<feature type="compositionally biased region" description="Basic and acidic residues" evidence="1">
    <location>
        <begin position="133"/>
        <end position="143"/>
    </location>
</feature>
<comment type="caution">
    <text evidence="3">The sequence shown here is derived from an EMBL/GenBank/DDBJ whole genome shotgun (WGS) entry which is preliminary data.</text>
</comment>
<feature type="compositionally biased region" description="Basic residues" evidence="1">
    <location>
        <begin position="144"/>
        <end position="158"/>
    </location>
</feature>
<dbReference type="Proteomes" id="UP001642360">
    <property type="component" value="Unassembled WGS sequence"/>
</dbReference>
<dbReference type="PANTHER" id="PTHR36735:SF1">
    <property type="entry name" value="TRANSMEMBRANE PROTEIN"/>
    <property type="match status" value="1"/>
</dbReference>
<proteinExistence type="predicted"/>
<dbReference type="AlphaFoldDB" id="A0ABC8V3F6"/>
<reference evidence="3 4" key="1">
    <citation type="submission" date="2024-02" db="EMBL/GenBank/DDBJ databases">
        <authorList>
            <person name="Vignale AGUSTIN F."/>
            <person name="Sosa J E."/>
            <person name="Modenutti C."/>
        </authorList>
    </citation>
    <scope>NUCLEOTIDE SEQUENCE [LARGE SCALE GENOMIC DNA]</scope>
</reference>
<gene>
    <name evidence="3" type="ORF">ILEXP_LOCUS58483</name>
</gene>
<evidence type="ECO:0000256" key="1">
    <source>
        <dbReference type="SAM" id="MobiDB-lite"/>
    </source>
</evidence>
<feature type="region of interest" description="Disordered" evidence="1">
    <location>
        <begin position="133"/>
        <end position="175"/>
    </location>
</feature>
<evidence type="ECO:0000256" key="2">
    <source>
        <dbReference type="SAM" id="Phobius"/>
    </source>
</evidence>
<feature type="transmembrane region" description="Helical" evidence="2">
    <location>
        <begin position="99"/>
        <end position="124"/>
    </location>
</feature>
<organism evidence="3 4">
    <name type="scientific">Ilex paraguariensis</name>
    <name type="common">yerba mate</name>
    <dbReference type="NCBI Taxonomy" id="185542"/>
    <lineage>
        <taxon>Eukaryota</taxon>
        <taxon>Viridiplantae</taxon>
        <taxon>Streptophyta</taxon>
        <taxon>Embryophyta</taxon>
        <taxon>Tracheophyta</taxon>
        <taxon>Spermatophyta</taxon>
        <taxon>Magnoliopsida</taxon>
        <taxon>eudicotyledons</taxon>
        <taxon>Gunneridae</taxon>
        <taxon>Pentapetalae</taxon>
        <taxon>asterids</taxon>
        <taxon>campanulids</taxon>
        <taxon>Aquifoliales</taxon>
        <taxon>Aquifoliaceae</taxon>
        <taxon>Ilex</taxon>
    </lineage>
</organism>
<evidence type="ECO:0000313" key="4">
    <source>
        <dbReference type="Proteomes" id="UP001642360"/>
    </source>
</evidence>
<keyword evidence="2" id="KW-1133">Transmembrane helix</keyword>
<dbReference type="PANTHER" id="PTHR36735">
    <property type="entry name" value="TRANSMEMBRANE PROTEIN"/>
    <property type="match status" value="1"/>
</dbReference>